<proteinExistence type="predicted"/>
<dbReference type="EMBL" id="CAJVQA010019984">
    <property type="protein sequence ID" value="CAG8761453.1"/>
    <property type="molecule type" value="Genomic_DNA"/>
</dbReference>
<sequence>MLQILQKQHDQMAQLLCYNVFLIKDWSLLIKLTDNFYQYDMAREDDYDQLQSLLSSLTKTTKLLSPEPLSFQHLEKFRQTSNIQQKQGSKQKFELGMGYAKKALDLAIWANKIKEFIDQIEKFIDEIKDKLFNKQHDTDHLFIGDSLYVSHKG</sequence>
<reference evidence="1" key="1">
    <citation type="submission" date="2021-06" db="EMBL/GenBank/DDBJ databases">
        <authorList>
            <person name="Kallberg Y."/>
            <person name="Tangrot J."/>
            <person name="Rosling A."/>
        </authorList>
    </citation>
    <scope>NUCLEOTIDE SEQUENCE</scope>
    <source>
        <strain evidence="1">FL966</strain>
    </source>
</reference>
<organism evidence="1 2">
    <name type="scientific">Cetraspora pellucida</name>
    <dbReference type="NCBI Taxonomy" id="1433469"/>
    <lineage>
        <taxon>Eukaryota</taxon>
        <taxon>Fungi</taxon>
        <taxon>Fungi incertae sedis</taxon>
        <taxon>Mucoromycota</taxon>
        <taxon>Glomeromycotina</taxon>
        <taxon>Glomeromycetes</taxon>
        <taxon>Diversisporales</taxon>
        <taxon>Gigasporaceae</taxon>
        <taxon>Cetraspora</taxon>
    </lineage>
</organism>
<dbReference type="AlphaFoldDB" id="A0A9N9J2F8"/>
<dbReference type="OrthoDB" id="2425700at2759"/>
<evidence type="ECO:0000313" key="1">
    <source>
        <dbReference type="EMBL" id="CAG8761453.1"/>
    </source>
</evidence>
<evidence type="ECO:0000313" key="2">
    <source>
        <dbReference type="Proteomes" id="UP000789759"/>
    </source>
</evidence>
<protein>
    <submittedName>
        <fullName evidence="1">16333_t:CDS:1</fullName>
    </submittedName>
</protein>
<keyword evidence="2" id="KW-1185">Reference proteome</keyword>
<accession>A0A9N9J2F8</accession>
<name>A0A9N9J2F8_9GLOM</name>
<dbReference type="Proteomes" id="UP000789759">
    <property type="component" value="Unassembled WGS sequence"/>
</dbReference>
<gene>
    <name evidence="1" type="ORF">CPELLU_LOCUS15333</name>
</gene>
<comment type="caution">
    <text evidence="1">The sequence shown here is derived from an EMBL/GenBank/DDBJ whole genome shotgun (WGS) entry which is preliminary data.</text>
</comment>